<evidence type="ECO:0000313" key="3">
    <source>
        <dbReference type="Proteomes" id="UP000005466"/>
    </source>
</evidence>
<protein>
    <submittedName>
        <fullName evidence="2">Para-aminobenzoate synthase component I</fullName>
    </submittedName>
</protein>
<proteinExistence type="predicted"/>
<dbReference type="HOGENOM" id="CLU_2364637_0_0_6"/>
<dbReference type="Proteomes" id="UP000005466">
    <property type="component" value="Unassembled WGS sequence"/>
</dbReference>
<accession>F3C7T1</accession>
<dbReference type="Pfam" id="PF04715">
    <property type="entry name" value="Anth_synt_I_N"/>
    <property type="match status" value="1"/>
</dbReference>
<name>F3C7T1_PSESG</name>
<evidence type="ECO:0000313" key="2">
    <source>
        <dbReference type="EMBL" id="EGH15188.1"/>
    </source>
</evidence>
<dbReference type="InterPro" id="IPR005801">
    <property type="entry name" value="ADC_synthase"/>
</dbReference>
<organism evidence="2 3">
    <name type="scientific">Pseudomonas savastanoi pv. glycinea str. race 4</name>
    <dbReference type="NCBI Taxonomy" id="875330"/>
    <lineage>
        <taxon>Bacteria</taxon>
        <taxon>Pseudomonadati</taxon>
        <taxon>Pseudomonadota</taxon>
        <taxon>Gammaproteobacteria</taxon>
        <taxon>Pseudomonadales</taxon>
        <taxon>Pseudomonadaceae</taxon>
        <taxon>Pseudomonas</taxon>
    </lineage>
</organism>
<dbReference type="SUPFAM" id="SSF56322">
    <property type="entry name" value="ADC synthase"/>
    <property type="match status" value="1"/>
</dbReference>
<dbReference type="Gene3D" id="3.60.120.10">
    <property type="entry name" value="Anthranilate synthase"/>
    <property type="match status" value="1"/>
</dbReference>
<dbReference type="EMBL" id="ADWY01000929">
    <property type="protein sequence ID" value="EGH15188.1"/>
    <property type="molecule type" value="Genomic_DNA"/>
</dbReference>
<feature type="non-terminal residue" evidence="2">
    <location>
        <position position="96"/>
    </location>
</feature>
<gene>
    <name evidence="2" type="ORF">Pgy4_19339</name>
</gene>
<dbReference type="InterPro" id="IPR006805">
    <property type="entry name" value="Anth_synth_I_N"/>
</dbReference>
<reference evidence="2 3" key="1">
    <citation type="journal article" date="2011" name="PLoS Pathog.">
        <title>Dynamic evolution of pathogenicity revealed by sequencing and comparative genomics of 19 Pseudomonas syringae isolates.</title>
        <authorList>
            <person name="Baltrus D.A."/>
            <person name="Nishimura M.T."/>
            <person name="Romanchuk A."/>
            <person name="Chang J.H."/>
            <person name="Mukhtar M.S."/>
            <person name="Cherkis K."/>
            <person name="Roach J."/>
            <person name="Grant S.R."/>
            <person name="Jones C.D."/>
            <person name="Dangl J.L."/>
        </authorList>
    </citation>
    <scope>NUCLEOTIDE SEQUENCE [LARGE SCALE GENOMIC DNA]</scope>
    <source>
        <strain evidence="3">race 4</strain>
    </source>
</reference>
<evidence type="ECO:0000259" key="1">
    <source>
        <dbReference type="Pfam" id="PF04715"/>
    </source>
</evidence>
<dbReference type="AlphaFoldDB" id="F3C7T1"/>
<sequence>MPICSIHPLPYSADPIAFFARIREAPGAVLLDSGRPAAERGRYDLLSAWPLQELTVADDENGAAYLQRLRDSLKALGTAQLPDGCELPFAGGLIGF</sequence>
<comment type="caution">
    <text evidence="2">The sequence shown here is derived from an EMBL/GenBank/DDBJ whole genome shotgun (WGS) entry which is preliminary data.</text>
</comment>
<feature type="domain" description="Anthranilate synthase component I N-terminal" evidence="1">
    <location>
        <begin position="13"/>
        <end position="96"/>
    </location>
</feature>